<proteinExistence type="predicted"/>
<comment type="caution">
    <text evidence="1">The sequence shown here is derived from an EMBL/GenBank/DDBJ whole genome shotgun (WGS) entry which is preliminary data.</text>
</comment>
<dbReference type="Proteomes" id="UP000034291">
    <property type="component" value="Unassembled WGS sequence"/>
</dbReference>
<dbReference type="OrthoDB" id="5391496at2759"/>
<gene>
    <name evidence="1" type="ORF">ARAM_002122</name>
</gene>
<dbReference type="EMBL" id="JZBS01001331">
    <property type="protein sequence ID" value="KKK23193.1"/>
    <property type="molecule type" value="Genomic_DNA"/>
</dbReference>
<protein>
    <submittedName>
        <fullName evidence="1">Uncharacterized protein</fullName>
    </submittedName>
</protein>
<name>A0A0F8UUQ6_9EURO</name>
<sequence length="225" mass="25314">MGPVRRIVFAQWVTDFLQYILDQDTAPTLLIVCSTRDFFLEQLVAAVHVQSMKTVDRHKLLTKTLGLLSKSSKTQVVFCPTVEHLRAYISTSFYQQTSIFKEEKVSRSLMAILNPISLHFPTLEFSAQGLSRTLANAVEASSRNGVDLVLCECRDALDPTSDERGEALWYIDVPLLSNSLRKATEGSNWTGRMVPVKRVVERWFQFTGIDQTGNATAMATSFMEL</sequence>
<evidence type="ECO:0000313" key="2">
    <source>
        <dbReference type="Proteomes" id="UP000034291"/>
    </source>
</evidence>
<keyword evidence="2" id="KW-1185">Reference proteome</keyword>
<organism evidence="1 2">
    <name type="scientific">Aspergillus rambellii</name>
    <dbReference type="NCBI Taxonomy" id="308745"/>
    <lineage>
        <taxon>Eukaryota</taxon>
        <taxon>Fungi</taxon>
        <taxon>Dikarya</taxon>
        <taxon>Ascomycota</taxon>
        <taxon>Pezizomycotina</taxon>
        <taxon>Eurotiomycetes</taxon>
        <taxon>Eurotiomycetidae</taxon>
        <taxon>Eurotiales</taxon>
        <taxon>Aspergillaceae</taxon>
        <taxon>Aspergillus</taxon>
        <taxon>Aspergillus subgen. Nidulantes</taxon>
    </lineage>
</organism>
<accession>A0A0F8UUQ6</accession>
<dbReference type="AlphaFoldDB" id="A0A0F8UUQ6"/>
<reference evidence="1 2" key="1">
    <citation type="submission" date="2015-02" db="EMBL/GenBank/DDBJ databases">
        <title>Draft Genome Sequences of Two Closely-Related Aflatoxigenic Aspergillus Species Obtained from the Cote d'Ivoire.</title>
        <authorList>
            <person name="Moore G.G."/>
            <person name="Beltz S.B."/>
            <person name="Mack B.M."/>
        </authorList>
    </citation>
    <scope>NUCLEOTIDE SEQUENCE [LARGE SCALE GENOMIC DNA]</scope>
    <source>
        <strain evidence="1 2">SRRC1468</strain>
    </source>
</reference>
<evidence type="ECO:0000313" key="1">
    <source>
        <dbReference type="EMBL" id="KKK23193.1"/>
    </source>
</evidence>